<keyword evidence="5" id="KW-0560">Oxidoreductase</keyword>
<dbReference type="Gene3D" id="3.30.1050.10">
    <property type="entry name" value="SCP2 sterol-binding domain"/>
    <property type="match status" value="1"/>
</dbReference>
<evidence type="ECO:0000259" key="10">
    <source>
        <dbReference type="Pfam" id="PF02036"/>
    </source>
</evidence>
<dbReference type="InterPro" id="IPR029069">
    <property type="entry name" value="HotDog_dom_sf"/>
</dbReference>
<dbReference type="InterPro" id="IPR003033">
    <property type="entry name" value="SCP2_sterol-bd_dom"/>
</dbReference>
<evidence type="ECO:0000256" key="1">
    <source>
        <dbReference type="ARBA" id="ARBA00004275"/>
    </source>
</evidence>
<dbReference type="GO" id="GO:0005777">
    <property type="term" value="C:peroxisome"/>
    <property type="evidence" value="ECO:0007669"/>
    <property type="project" value="UniProtKB-SubCell"/>
</dbReference>
<dbReference type="Proteomes" id="UP000261500">
    <property type="component" value="Unplaced"/>
</dbReference>
<evidence type="ECO:0000313" key="13">
    <source>
        <dbReference type="Proteomes" id="UP000261500"/>
    </source>
</evidence>
<dbReference type="SUPFAM" id="SSF55718">
    <property type="entry name" value="SCP-like"/>
    <property type="match status" value="1"/>
</dbReference>
<dbReference type="InterPro" id="IPR054357">
    <property type="entry name" value="MFE-2_N"/>
</dbReference>
<evidence type="ECO:0000256" key="7">
    <source>
        <dbReference type="ARBA" id="ARBA00023140"/>
    </source>
</evidence>
<comment type="subcellular location">
    <subcellularLocation>
        <location evidence="1">Peroxisome</location>
    </subcellularLocation>
</comment>
<keyword evidence="13" id="KW-1185">Reference proteome</keyword>
<dbReference type="SUPFAM" id="SSF54637">
    <property type="entry name" value="Thioesterase/thiol ester dehydrase-isomerase"/>
    <property type="match status" value="2"/>
</dbReference>
<dbReference type="InterPro" id="IPR036527">
    <property type="entry name" value="SCP2_sterol-bd_dom_sf"/>
</dbReference>
<evidence type="ECO:0000256" key="3">
    <source>
        <dbReference type="ARBA" id="ARBA00006484"/>
    </source>
</evidence>
<dbReference type="Pfam" id="PF01575">
    <property type="entry name" value="MaoC_dehydratas"/>
    <property type="match status" value="1"/>
</dbReference>
<dbReference type="InterPro" id="IPR002347">
    <property type="entry name" value="SDR_fam"/>
</dbReference>
<dbReference type="Gene3D" id="3.10.129.10">
    <property type="entry name" value="Hotdog Thioesterase"/>
    <property type="match status" value="2"/>
</dbReference>
<sequence>KEYALAFASRGASVVVNDLGVDTKGGGRSSAAADKVVEEIRVKGGKAVANYDSVEDGEKLIQSALDAFGRIVKSPGYRFKKSIFLMVVISDLIHRVHLRGSFLVTRAAWNHMKKQNFGRIIMTASAAGIYGNFGQANYSAAKLGLLGLANTLAIEGRKYNIHCNTIAPVAGSRLTETVMPPDLVASLKPEYVAPLVLWLCHEQCQENGGLFEAGAGWIGKLRWERTEGRIVRQRNKPMTPEGVRDQWDAICDFENATKPANVQESLHSVVSVLSQVESDGEVGANPAAAAASGATGSGFNPAEAIGQKLPSSSFSFTSNQCILYALGVGMSTRDPDSLRFLYEGHQDFSCLPTFGVIPSQAATMGGGLSSVPGLSIDFTQRLIVPPGTLTSETTVADVLDKGSGAVILLDANTYNGDELVCYNQFSVFVVGAGRFGGKRSSDKAKAPLPPPKRAPDAVVIESTTGDQAALYRLSGDWNPLHIDPGFAAMGGFRAPILHGLCSFGFAARHVLKRFANNDPAKFKAIKVRFARPVFPGQSLQTEMWKEGSRIHIQCKVKETGDVALAGGYVDLHGTSEASPEILPQGGGLQSDLVFAEIGRRVKDLGSELVKKVNAVFGWEITKAGEKAAEWTIDLKNGSGSVLRGPPGGKVDVTFTLSDEDFMEVVTGKLQPQKAFFSGKLKVRGNIMLSQKLEVILKDYAKL</sequence>
<dbReference type="CDD" id="cd03448">
    <property type="entry name" value="HDE_HSD"/>
    <property type="match status" value="1"/>
</dbReference>
<dbReference type="FunFam" id="3.10.129.10:FF:000013">
    <property type="entry name" value="Peroxisomal multifunctional enzyme type 2"/>
    <property type="match status" value="1"/>
</dbReference>
<reference evidence="12" key="2">
    <citation type="submission" date="2025-09" db="UniProtKB">
        <authorList>
            <consortium name="Ensembl"/>
        </authorList>
    </citation>
    <scope>IDENTIFICATION</scope>
</reference>
<dbReference type="GeneTree" id="ENSGT00940000158343"/>
<dbReference type="PANTHER" id="PTHR45024">
    <property type="entry name" value="DEHYDROGENASES, SHORT CHAIN"/>
    <property type="match status" value="1"/>
</dbReference>
<dbReference type="PROSITE" id="PS00061">
    <property type="entry name" value="ADH_SHORT"/>
    <property type="match status" value="1"/>
</dbReference>
<dbReference type="GO" id="GO:0006635">
    <property type="term" value="P:fatty acid beta-oxidation"/>
    <property type="evidence" value="ECO:0007669"/>
    <property type="project" value="UniProtKB-UniPathway"/>
</dbReference>
<proteinExistence type="inferred from homology"/>
<keyword evidence="8" id="KW-0456">Lyase</keyword>
<evidence type="ECO:0000256" key="8">
    <source>
        <dbReference type="ARBA" id="ARBA00023239"/>
    </source>
</evidence>
<name>A0A3B3VNH3_9TELE</name>
<organism evidence="12 13">
    <name type="scientific">Poecilia latipinna</name>
    <name type="common">sailfin molly</name>
    <dbReference type="NCBI Taxonomy" id="48699"/>
    <lineage>
        <taxon>Eukaryota</taxon>
        <taxon>Metazoa</taxon>
        <taxon>Chordata</taxon>
        <taxon>Craniata</taxon>
        <taxon>Vertebrata</taxon>
        <taxon>Euteleostomi</taxon>
        <taxon>Actinopterygii</taxon>
        <taxon>Neopterygii</taxon>
        <taxon>Teleostei</taxon>
        <taxon>Neoteleostei</taxon>
        <taxon>Acanthomorphata</taxon>
        <taxon>Ovalentaria</taxon>
        <taxon>Atherinomorphae</taxon>
        <taxon>Cyprinodontiformes</taxon>
        <taxon>Poeciliidae</taxon>
        <taxon>Poeciliinae</taxon>
        <taxon>Poecilia</taxon>
    </lineage>
</organism>
<evidence type="ECO:0000256" key="4">
    <source>
        <dbReference type="ARBA" id="ARBA00022832"/>
    </source>
</evidence>
<reference evidence="12" key="1">
    <citation type="submission" date="2025-08" db="UniProtKB">
        <authorList>
            <consortium name="Ensembl"/>
        </authorList>
    </citation>
    <scope>IDENTIFICATION</scope>
</reference>
<dbReference type="Pfam" id="PF00106">
    <property type="entry name" value="adh_short"/>
    <property type="match status" value="1"/>
</dbReference>
<dbReference type="AlphaFoldDB" id="A0A3B3VNH3"/>
<feature type="domain" description="Peroxisomal multifunctional enzyme type 2-like N-terminal" evidence="11">
    <location>
        <begin position="314"/>
        <end position="431"/>
    </location>
</feature>
<dbReference type="InterPro" id="IPR020904">
    <property type="entry name" value="Sc_DH/Rdtase_CS"/>
</dbReference>
<accession>A0A3B3VNH3</accession>
<dbReference type="SUPFAM" id="SSF51735">
    <property type="entry name" value="NAD(P)-binding Rossmann-fold domains"/>
    <property type="match status" value="1"/>
</dbReference>
<keyword evidence="6" id="KW-0443">Lipid metabolism</keyword>
<dbReference type="InterPro" id="IPR002539">
    <property type="entry name" value="MaoC-like_dom"/>
</dbReference>
<evidence type="ECO:0000259" key="9">
    <source>
        <dbReference type="Pfam" id="PF01575"/>
    </source>
</evidence>
<feature type="domain" description="MaoC-like" evidence="9">
    <location>
        <begin position="450"/>
        <end position="562"/>
    </location>
</feature>
<dbReference type="FunFam" id="3.30.1050.10:FF:000004">
    <property type="entry name" value="Hydroxysteroid 17-beta dehydrogenase 4"/>
    <property type="match status" value="1"/>
</dbReference>
<feature type="domain" description="SCP2" evidence="10">
    <location>
        <begin position="597"/>
        <end position="697"/>
    </location>
</feature>
<evidence type="ECO:0000256" key="2">
    <source>
        <dbReference type="ARBA" id="ARBA00005005"/>
    </source>
</evidence>
<protein>
    <submittedName>
        <fullName evidence="12">Hydroxysteroid (17-beta) dehydrogenase 4</fullName>
    </submittedName>
</protein>
<evidence type="ECO:0000256" key="5">
    <source>
        <dbReference type="ARBA" id="ARBA00023002"/>
    </source>
</evidence>
<keyword evidence="7" id="KW-0576">Peroxisome</keyword>
<dbReference type="CDD" id="cd05353">
    <property type="entry name" value="hydroxyacyl-CoA-like_DH_SDR_c-like"/>
    <property type="match status" value="1"/>
</dbReference>
<comment type="similarity">
    <text evidence="3">Belongs to the short-chain dehydrogenases/reductases (SDR) family.</text>
</comment>
<evidence type="ECO:0000256" key="6">
    <source>
        <dbReference type="ARBA" id="ARBA00023098"/>
    </source>
</evidence>
<dbReference type="GO" id="GO:0016491">
    <property type="term" value="F:oxidoreductase activity"/>
    <property type="evidence" value="ECO:0007669"/>
    <property type="project" value="UniProtKB-KW"/>
</dbReference>
<dbReference type="InterPro" id="IPR051687">
    <property type="entry name" value="Peroxisomal_Beta-Oxidation"/>
</dbReference>
<dbReference type="InterPro" id="IPR036291">
    <property type="entry name" value="NAD(P)-bd_dom_sf"/>
</dbReference>
<comment type="pathway">
    <text evidence="2">Lipid metabolism; fatty acid beta-oxidation.</text>
</comment>
<dbReference type="GO" id="GO:0018812">
    <property type="term" value="F:3-hydroxyacyl-CoA dehydratase activity"/>
    <property type="evidence" value="ECO:0007669"/>
    <property type="project" value="UniProtKB-ARBA"/>
</dbReference>
<dbReference type="Pfam" id="PF02036">
    <property type="entry name" value="SCP2"/>
    <property type="match status" value="1"/>
</dbReference>
<evidence type="ECO:0000259" key="11">
    <source>
        <dbReference type="Pfam" id="PF22622"/>
    </source>
</evidence>
<dbReference type="Gene3D" id="3.40.50.720">
    <property type="entry name" value="NAD(P)-binding Rossmann-like Domain"/>
    <property type="match status" value="1"/>
</dbReference>
<keyword evidence="4" id="KW-0276">Fatty acid metabolism</keyword>
<evidence type="ECO:0000313" key="12">
    <source>
        <dbReference type="Ensembl" id="ENSPLAP00000027340.1"/>
    </source>
</evidence>
<dbReference type="UniPathway" id="UPA00659"/>
<dbReference type="PANTHER" id="PTHR45024:SF2">
    <property type="entry name" value="SCP2 DOMAIN-CONTAINING PROTEIN"/>
    <property type="match status" value="1"/>
</dbReference>
<dbReference type="Gene3D" id="1.10.287.4290">
    <property type="match status" value="1"/>
</dbReference>
<dbReference type="Pfam" id="PF22622">
    <property type="entry name" value="MFE-2_hydrat-2_N"/>
    <property type="match status" value="1"/>
</dbReference>
<dbReference type="Ensembl" id="ENSPLAT00000020221.1">
    <property type="protein sequence ID" value="ENSPLAP00000027340.1"/>
    <property type="gene ID" value="ENSPLAG00000015912.1"/>
</dbReference>
<dbReference type="FunFam" id="1.10.287.4290:FF:000001">
    <property type="entry name" value="Peroxisomal multifunctional enzyme type 2"/>
    <property type="match status" value="1"/>
</dbReference>